<dbReference type="PANTHER" id="PTHR44229:SF4">
    <property type="entry name" value="15-HYDROXYPROSTAGLANDIN DEHYDROGENASE [NAD(+)]"/>
    <property type="match status" value="1"/>
</dbReference>
<reference evidence="4" key="1">
    <citation type="journal article" date="2020" name="Stud. Mycol.">
        <title>101 Dothideomycetes genomes: a test case for predicting lifestyles and emergence of pathogens.</title>
        <authorList>
            <person name="Haridas S."/>
            <person name="Albert R."/>
            <person name="Binder M."/>
            <person name="Bloem J."/>
            <person name="Labutti K."/>
            <person name="Salamov A."/>
            <person name="Andreopoulos B."/>
            <person name="Baker S."/>
            <person name="Barry K."/>
            <person name="Bills G."/>
            <person name="Bluhm B."/>
            <person name="Cannon C."/>
            <person name="Castanera R."/>
            <person name="Culley D."/>
            <person name="Daum C."/>
            <person name="Ezra D."/>
            <person name="Gonzalez J."/>
            <person name="Henrissat B."/>
            <person name="Kuo A."/>
            <person name="Liang C."/>
            <person name="Lipzen A."/>
            <person name="Lutzoni F."/>
            <person name="Magnuson J."/>
            <person name="Mondo S."/>
            <person name="Nolan M."/>
            <person name="Ohm R."/>
            <person name="Pangilinan J."/>
            <person name="Park H.-J."/>
            <person name="Ramirez L."/>
            <person name="Alfaro M."/>
            <person name="Sun H."/>
            <person name="Tritt A."/>
            <person name="Yoshinaga Y."/>
            <person name="Zwiers L.-H."/>
            <person name="Turgeon B."/>
            <person name="Goodwin S."/>
            <person name="Spatafora J."/>
            <person name="Crous P."/>
            <person name="Grigoriev I."/>
        </authorList>
    </citation>
    <scope>NUCLEOTIDE SEQUENCE</scope>
    <source>
        <strain evidence="4">CBS 113979</strain>
    </source>
</reference>
<dbReference type="SUPFAM" id="SSF51735">
    <property type="entry name" value="NAD(P)-binding Rossmann-fold domains"/>
    <property type="match status" value="1"/>
</dbReference>
<accession>A0A6G1GP29</accession>
<organism evidence="4 5">
    <name type="scientific">Aulographum hederae CBS 113979</name>
    <dbReference type="NCBI Taxonomy" id="1176131"/>
    <lineage>
        <taxon>Eukaryota</taxon>
        <taxon>Fungi</taxon>
        <taxon>Dikarya</taxon>
        <taxon>Ascomycota</taxon>
        <taxon>Pezizomycotina</taxon>
        <taxon>Dothideomycetes</taxon>
        <taxon>Pleosporomycetidae</taxon>
        <taxon>Aulographales</taxon>
        <taxon>Aulographaceae</taxon>
    </lineage>
</organism>
<evidence type="ECO:0000256" key="2">
    <source>
        <dbReference type="ARBA" id="ARBA00022857"/>
    </source>
</evidence>
<dbReference type="GO" id="GO:0005737">
    <property type="term" value="C:cytoplasm"/>
    <property type="evidence" value="ECO:0007669"/>
    <property type="project" value="TreeGrafter"/>
</dbReference>
<dbReference type="InterPro" id="IPR036291">
    <property type="entry name" value="NAD(P)-bd_dom_sf"/>
</dbReference>
<dbReference type="AlphaFoldDB" id="A0A6G1GP29"/>
<evidence type="ECO:0000313" key="4">
    <source>
        <dbReference type="EMBL" id="KAF1982582.1"/>
    </source>
</evidence>
<evidence type="ECO:0000256" key="1">
    <source>
        <dbReference type="ARBA" id="ARBA00006484"/>
    </source>
</evidence>
<dbReference type="GO" id="GO:0016616">
    <property type="term" value="F:oxidoreductase activity, acting on the CH-OH group of donors, NAD or NADP as acceptor"/>
    <property type="evidence" value="ECO:0007669"/>
    <property type="project" value="TreeGrafter"/>
</dbReference>
<proteinExistence type="inferred from homology"/>
<dbReference type="Gene3D" id="3.40.50.720">
    <property type="entry name" value="NAD(P)-binding Rossmann-like Domain"/>
    <property type="match status" value="1"/>
</dbReference>
<protein>
    <submittedName>
        <fullName evidence="4">NAD(P)-binding protein</fullName>
    </submittedName>
</protein>
<evidence type="ECO:0000313" key="5">
    <source>
        <dbReference type="Proteomes" id="UP000800041"/>
    </source>
</evidence>
<dbReference type="OrthoDB" id="37659at2759"/>
<gene>
    <name evidence="4" type="ORF">K402DRAFT_407584</name>
</gene>
<keyword evidence="5" id="KW-1185">Reference proteome</keyword>
<evidence type="ECO:0000256" key="3">
    <source>
        <dbReference type="ARBA" id="ARBA00023002"/>
    </source>
</evidence>
<dbReference type="PROSITE" id="PS00061">
    <property type="entry name" value="ADH_SHORT"/>
    <property type="match status" value="1"/>
</dbReference>
<dbReference type="EMBL" id="ML977183">
    <property type="protein sequence ID" value="KAF1982582.1"/>
    <property type="molecule type" value="Genomic_DNA"/>
</dbReference>
<dbReference type="PANTHER" id="PTHR44229">
    <property type="entry name" value="15-HYDROXYPROSTAGLANDIN DEHYDROGENASE [NAD(+)]"/>
    <property type="match status" value="1"/>
</dbReference>
<comment type="similarity">
    <text evidence="1">Belongs to the short-chain dehydrogenases/reductases (SDR) family.</text>
</comment>
<dbReference type="InterPro" id="IPR020904">
    <property type="entry name" value="Sc_DH/Rdtase_CS"/>
</dbReference>
<keyword evidence="2" id="KW-0521">NADP</keyword>
<dbReference type="PRINTS" id="PR00081">
    <property type="entry name" value="GDHRDH"/>
</dbReference>
<sequence>MVQVALITGGASGMGLAVADALARRGDWNIHVLDLNDTAGAKAQKALGSCSTFHKTNVNDYASLSSVFDAIFRKENRIDFVFANAGIVERDNFYAKHDASGPPPEPNQLSIDIDLKSVVSTTYLAQHYFRLSPSKGKGCKIVMTASCGGLYPSPFCPMYSAAKSGVIQLMRSVAKHFYLHDGIVAHAICPGTVRTNLLDSAGWSSFPEEYFTPVSKIVETVLMLVDGGDMVDAKGNKVTAAGNWGKAVEVNGTNHYFREQPEWCDAAMEAVMKATDVEGLKGF</sequence>
<dbReference type="InterPro" id="IPR002347">
    <property type="entry name" value="SDR_fam"/>
</dbReference>
<dbReference type="Proteomes" id="UP000800041">
    <property type="component" value="Unassembled WGS sequence"/>
</dbReference>
<name>A0A6G1GP29_9PEZI</name>
<dbReference type="Pfam" id="PF00106">
    <property type="entry name" value="adh_short"/>
    <property type="match status" value="1"/>
</dbReference>
<keyword evidence="3" id="KW-0560">Oxidoreductase</keyword>